<dbReference type="Proteomes" id="UP000256661">
    <property type="component" value="Unassembled WGS sequence"/>
</dbReference>
<name>A0A3D9STA6_9ACTN</name>
<comment type="caution">
    <text evidence="2">The sequence shown here is derived from an EMBL/GenBank/DDBJ whole genome shotgun (WGS) entry which is preliminary data.</text>
</comment>
<dbReference type="RefSeq" id="WP_116024522.1">
    <property type="nucleotide sequence ID" value="NZ_QTTT01000001.1"/>
</dbReference>
<dbReference type="OrthoDB" id="4309062at2"/>
<keyword evidence="3" id="KW-1185">Reference proteome</keyword>
<evidence type="ECO:0000313" key="3">
    <source>
        <dbReference type="Proteomes" id="UP000256661"/>
    </source>
</evidence>
<accession>A0A3D9STA6</accession>
<keyword evidence="1" id="KW-0812">Transmembrane</keyword>
<evidence type="ECO:0000256" key="1">
    <source>
        <dbReference type="SAM" id="Phobius"/>
    </source>
</evidence>
<sequence length="122" mass="13041">MELTITAADTGDDRDLISLHHWLTRDAAVARHGRPELVALPHDAGELGGAFDVISMALADAAAIAGVGSLWVAVKTWRSTRARPPALRIEYDGVTVIVEEGSEVEIQPLLDALRHTSPPDDA</sequence>
<proteinExistence type="predicted"/>
<dbReference type="Pfam" id="PF19953">
    <property type="entry name" value="EACC1"/>
    <property type="match status" value="1"/>
</dbReference>
<organism evidence="2 3">
    <name type="scientific">Thermomonospora umbrina</name>
    <dbReference type="NCBI Taxonomy" id="111806"/>
    <lineage>
        <taxon>Bacteria</taxon>
        <taxon>Bacillati</taxon>
        <taxon>Actinomycetota</taxon>
        <taxon>Actinomycetes</taxon>
        <taxon>Streptosporangiales</taxon>
        <taxon>Thermomonosporaceae</taxon>
        <taxon>Thermomonospora</taxon>
    </lineage>
</organism>
<dbReference type="AlphaFoldDB" id="A0A3D9STA6"/>
<protein>
    <submittedName>
        <fullName evidence="2">Uncharacterized protein</fullName>
    </submittedName>
</protein>
<dbReference type="InterPro" id="IPR045428">
    <property type="entry name" value="EACC1"/>
</dbReference>
<keyword evidence="1" id="KW-0472">Membrane</keyword>
<evidence type="ECO:0000313" key="2">
    <source>
        <dbReference type="EMBL" id="REE99172.1"/>
    </source>
</evidence>
<feature type="transmembrane region" description="Helical" evidence="1">
    <location>
        <begin position="53"/>
        <end position="74"/>
    </location>
</feature>
<reference evidence="2 3" key="1">
    <citation type="submission" date="2018-08" db="EMBL/GenBank/DDBJ databases">
        <title>Sequencing the genomes of 1000 actinobacteria strains.</title>
        <authorList>
            <person name="Klenk H.-P."/>
        </authorList>
    </citation>
    <scope>NUCLEOTIDE SEQUENCE [LARGE SCALE GENOMIC DNA]</scope>
    <source>
        <strain evidence="2 3">DSM 43927</strain>
    </source>
</reference>
<dbReference type="EMBL" id="QTTT01000001">
    <property type="protein sequence ID" value="REE99172.1"/>
    <property type="molecule type" value="Genomic_DNA"/>
</dbReference>
<gene>
    <name evidence="2" type="ORF">DFJ69_4679</name>
</gene>
<keyword evidence="1" id="KW-1133">Transmembrane helix</keyword>